<gene>
    <name evidence="1" type="ORF">QFZ22_006244</name>
</gene>
<protein>
    <recommendedName>
        <fullName evidence="3">DUF5753 domain-containing protein</fullName>
    </recommendedName>
</protein>
<name>A0AAW8FKR4_9ACTN</name>
<comment type="caution">
    <text evidence="1">The sequence shown here is derived from an EMBL/GenBank/DDBJ whole genome shotgun (WGS) entry which is preliminary data.</text>
</comment>
<dbReference type="EMBL" id="JAUSZV010000005">
    <property type="protein sequence ID" value="MDQ0910259.1"/>
    <property type="molecule type" value="Genomic_DNA"/>
</dbReference>
<dbReference type="Proteomes" id="UP001234216">
    <property type="component" value="Unassembled WGS sequence"/>
</dbReference>
<dbReference type="RefSeq" id="WP_306980731.1">
    <property type="nucleotide sequence ID" value="NZ_JAUSZV010000005.1"/>
</dbReference>
<organism evidence="1 2">
    <name type="scientific">Streptomyces canus</name>
    <dbReference type="NCBI Taxonomy" id="58343"/>
    <lineage>
        <taxon>Bacteria</taxon>
        <taxon>Bacillati</taxon>
        <taxon>Actinomycetota</taxon>
        <taxon>Actinomycetes</taxon>
        <taxon>Kitasatosporales</taxon>
        <taxon>Streptomycetaceae</taxon>
        <taxon>Streptomyces</taxon>
        <taxon>Streptomyces aurantiacus group</taxon>
    </lineage>
</organism>
<sequence>MRFLPFVPAFGLVLLDPERPNGLIHVDIYSHSSATGDAVFTLRPGRDGHWYENFQSEFDRIWTFGRTAGAPDDWA</sequence>
<reference evidence="1" key="1">
    <citation type="submission" date="2023-07" db="EMBL/GenBank/DDBJ databases">
        <title>Comparative genomics of wheat-associated soil bacteria to identify genetic determinants of phenazine resistance.</title>
        <authorList>
            <person name="Mouncey N."/>
        </authorList>
    </citation>
    <scope>NUCLEOTIDE SEQUENCE</scope>
    <source>
        <strain evidence="1">V4I22</strain>
    </source>
</reference>
<evidence type="ECO:0008006" key="3">
    <source>
        <dbReference type="Google" id="ProtNLM"/>
    </source>
</evidence>
<accession>A0AAW8FKR4</accession>
<dbReference type="AlphaFoldDB" id="A0AAW8FKR4"/>
<proteinExistence type="predicted"/>
<evidence type="ECO:0000313" key="2">
    <source>
        <dbReference type="Proteomes" id="UP001234216"/>
    </source>
</evidence>
<evidence type="ECO:0000313" key="1">
    <source>
        <dbReference type="EMBL" id="MDQ0910259.1"/>
    </source>
</evidence>